<evidence type="ECO:0000256" key="7">
    <source>
        <dbReference type="ARBA" id="ARBA00023004"/>
    </source>
</evidence>
<dbReference type="PROSITE" id="PS01156">
    <property type="entry name" value="TONB_DEPENDENT_REC_2"/>
    <property type="match status" value="1"/>
</dbReference>
<accession>A0ABR8KX03</accession>
<reference evidence="19 20" key="1">
    <citation type="submission" date="2020-09" db="EMBL/GenBank/DDBJ databases">
        <authorList>
            <person name="Yoon J.-W."/>
        </authorList>
    </citation>
    <scope>NUCLEOTIDE SEQUENCE [LARGE SCALE GENOMIC DNA]</scope>
    <source>
        <strain evidence="19 20">KMU-140</strain>
    </source>
</reference>
<keyword evidence="6 16" id="KW-0732">Signal</keyword>
<dbReference type="Pfam" id="PF07715">
    <property type="entry name" value="Plug"/>
    <property type="match status" value="1"/>
</dbReference>
<gene>
    <name evidence="19" type="ORF">IB285_10775</name>
</gene>
<comment type="caution">
    <text evidence="19">The sequence shown here is derived from an EMBL/GenBank/DDBJ whole genome shotgun (WGS) entry which is preliminary data.</text>
</comment>
<evidence type="ECO:0000256" key="6">
    <source>
        <dbReference type="ARBA" id="ARBA00022729"/>
    </source>
</evidence>
<dbReference type="InterPro" id="IPR039426">
    <property type="entry name" value="TonB-dep_rcpt-like"/>
</dbReference>
<feature type="region of interest" description="Disordered" evidence="15">
    <location>
        <begin position="29"/>
        <end position="50"/>
    </location>
</feature>
<dbReference type="PANTHER" id="PTHR32552">
    <property type="entry name" value="FERRICHROME IRON RECEPTOR-RELATED"/>
    <property type="match status" value="1"/>
</dbReference>
<evidence type="ECO:0000256" key="12">
    <source>
        <dbReference type="PROSITE-ProRule" id="PRU01360"/>
    </source>
</evidence>
<feature type="signal peptide" evidence="16">
    <location>
        <begin position="1"/>
        <end position="27"/>
    </location>
</feature>
<evidence type="ECO:0000256" key="15">
    <source>
        <dbReference type="SAM" id="MobiDB-lite"/>
    </source>
</evidence>
<evidence type="ECO:0000313" key="19">
    <source>
        <dbReference type="EMBL" id="MBD2842741.1"/>
    </source>
</evidence>
<keyword evidence="3 12" id="KW-1134">Transmembrane beta strand</keyword>
<comment type="subcellular location">
    <subcellularLocation>
        <location evidence="1 12">Cell outer membrane</location>
        <topology evidence="1 12">Multi-pass membrane protein</topology>
    </subcellularLocation>
</comment>
<keyword evidence="19" id="KW-0675">Receptor</keyword>
<keyword evidence="7" id="KW-0408">Iron</keyword>
<dbReference type="InterPro" id="IPR000531">
    <property type="entry name" value="Beta-barrel_TonB"/>
</dbReference>
<evidence type="ECO:0000256" key="5">
    <source>
        <dbReference type="ARBA" id="ARBA00022692"/>
    </source>
</evidence>
<keyword evidence="4" id="KW-0410">Iron transport</keyword>
<dbReference type="Gene3D" id="2.40.170.20">
    <property type="entry name" value="TonB-dependent receptor, beta-barrel domain"/>
    <property type="match status" value="1"/>
</dbReference>
<evidence type="ECO:0000256" key="14">
    <source>
        <dbReference type="RuleBase" id="RU003357"/>
    </source>
</evidence>
<evidence type="ECO:0000256" key="4">
    <source>
        <dbReference type="ARBA" id="ARBA00022496"/>
    </source>
</evidence>
<dbReference type="RefSeq" id="WP_190788180.1">
    <property type="nucleotide sequence ID" value="NZ_JACXLC010000001.1"/>
</dbReference>
<proteinExistence type="inferred from homology"/>
<keyword evidence="11 12" id="KW-0998">Cell outer membrane</keyword>
<organism evidence="19 20">
    <name type="scientific">Erythrobacter rubeus</name>
    <dbReference type="NCBI Taxonomy" id="2760803"/>
    <lineage>
        <taxon>Bacteria</taxon>
        <taxon>Pseudomonadati</taxon>
        <taxon>Pseudomonadota</taxon>
        <taxon>Alphaproteobacteria</taxon>
        <taxon>Sphingomonadales</taxon>
        <taxon>Erythrobacteraceae</taxon>
        <taxon>Erythrobacter/Porphyrobacter group</taxon>
        <taxon>Erythrobacter</taxon>
    </lineage>
</organism>
<evidence type="ECO:0000256" key="8">
    <source>
        <dbReference type="ARBA" id="ARBA00023065"/>
    </source>
</evidence>
<dbReference type="Pfam" id="PF00593">
    <property type="entry name" value="TonB_dep_Rec_b-barrel"/>
    <property type="match status" value="1"/>
</dbReference>
<evidence type="ECO:0000259" key="18">
    <source>
        <dbReference type="Pfam" id="PF07715"/>
    </source>
</evidence>
<keyword evidence="2 12" id="KW-0813">Transport</keyword>
<comment type="similarity">
    <text evidence="12 14">Belongs to the TonB-dependent receptor family.</text>
</comment>
<feature type="domain" description="TonB-dependent receptor-like beta-barrel" evidence="17">
    <location>
        <begin position="304"/>
        <end position="738"/>
    </location>
</feature>
<dbReference type="EMBL" id="JACXLC010000001">
    <property type="protein sequence ID" value="MBD2842741.1"/>
    <property type="molecule type" value="Genomic_DNA"/>
</dbReference>
<feature type="short sequence motif" description="TonB C-terminal box" evidence="13">
    <location>
        <begin position="772"/>
        <end position="789"/>
    </location>
</feature>
<evidence type="ECO:0000256" key="13">
    <source>
        <dbReference type="PROSITE-ProRule" id="PRU10144"/>
    </source>
</evidence>
<dbReference type="PANTHER" id="PTHR32552:SF81">
    <property type="entry name" value="TONB-DEPENDENT OUTER MEMBRANE RECEPTOR"/>
    <property type="match status" value="1"/>
</dbReference>
<evidence type="ECO:0000256" key="3">
    <source>
        <dbReference type="ARBA" id="ARBA00022452"/>
    </source>
</evidence>
<evidence type="ECO:0000259" key="17">
    <source>
        <dbReference type="Pfam" id="PF00593"/>
    </source>
</evidence>
<evidence type="ECO:0000313" key="20">
    <source>
        <dbReference type="Proteomes" id="UP000635384"/>
    </source>
</evidence>
<feature type="chain" id="PRO_5046266642" evidence="16">
    <location>
        <begin position="28"/>
        <end position="789"/>
    </location>
</feature>
<evidence type="ECO:0000256" key="10">
    <source>
        <dbReference type="ARBA" id="ARBA00023136"/>
    </source>
</evidence>
<dbReference type="InterPro" id="IPR012910">
    <property type="entry name" value="Plug_dom"/>
</dbReference>
<dbReference type="PROSITE" id="PS52016">
    <property type="entry name" value="TONB_DEPENDENT_REC_3"/>
    <property type="match status" value="1"/>
</dbReference>
<evidence type="ECO:0000256" key="1">
    <source>
        <dbReference type="ARBA" id="ARBA00004571"/>
    </source>
</evidence>
<keyword evidence="9 14" id="KW-0798">TonB box</keyword>
<dbReference type="InterPro" id="IPR010917">
    <property type="entry name" value="TonB_rcpt_CS"/>
</dbReference>
<keyword evidence="10 12" id="KW-0472">Membrane</keyword>
<evidence type="ECO:0000256" key="11">
    <source>
        <dbReference type="ARBA" id="ARBA00023237"/>
    </source>
</evidence>
<keyword evidence="5 12" id="KW-0812">Transmembrane</keyword>
<keyword evidence="8" id="KW-0406">Ion transport</keyword>
<keyword evidence="20" id="KW-1185">Reference proteome</keyword>
<protein>
    <submittedName>
        <fullName evidence="19">TonB-dependent receptor</fullName>
    </submittedName>
</protein>
<sequence>MKKTFVKRAALFSGCAGLAMLAAPAFAQDSDAPDTQAGDETIPPTMETQGQGMIVTARRREERLVDVPLSITAITGEALEQQGVLEITQVAQQVPNITLEVSRGTNTTLTAFIRGVGQQDPVAGFEAGVGLYIDDVYLNRPQAAVLDVYDVERIEVLRGPQGTLYGRNTIGGAIKYVTAALPDDTSLSIRGTYGSFDQADLIISGSTPITDTLKIGASGARLSRGGFGDNLNLGTENYNKDVWAARGTLEFDNGPVFVRLSGDYIIDESEARQGSRLIPGLLSGAPVLDDVFDTRAGLNIVEQEVEAYGGALNIAIELTDRVTLKSITGYREDKSTTPIDFDSLPAADLDVPAIYENDQFSQELQLLYEGDRLSGVLGFYYLDADAFTAFDVALFTTGDLIGLPGLNAQTLGDVGTETWSVFGDFTFDITDTLSVSLGGRYTNDQRTSRVLRTTFIGGFSDLFDPNSAAIPIAVTSDFEGSETFEDFNPRASISYQPTPDHNFYFTFSQGFKGGGFDPRGQTTAAPDLDGDGDVDFDDQFEFLRFEPETVDSYELGWKASLLDNRLNIAIAGFLGSYDDVQIPGSVGLDTNGDGVNDSFIGITSNAASADVNGIEFEGNALVGRDFAGEGSRLNVNWSLGILDAEFNTFIDAFGNDVADERVFQNTPDITGHMGFVLGIPAADGIIDFLGNASLRSDASQFEVPNPFLDQDGFVLVDASIVYTADSGRFSIGAHGKNLFDKEYIVAGYNFVAGGTPPGTPFVPTLGLEGTLTGFYGDPRRFYVTAEVNF</sequence>
<dbReference type="SUPFAM" id="SSF56935">
    <property type="entry name" value="Porins"/>
    <property type="match status" value="1"/>
</dbReference>
<evidence type="ECO:0000256" key="9">
    <source>
        <dbReference type="ARBA" id="ARBA00023077"/>
    </source>
</evidence>
<dbReference type="Proteomes" id="UP000635384">
    <property type="component" value="Unassembled WGS sequence"/>
</dbReference>
<feature type="domain" description="TonB-dependent receptor plug" evidence="18">
    <location>
        <begin position="65"/>
        <end position="173"/>
    </location>
</feature>
<evidence type="ECO:0000256" key="16">
    <source>
        <dbReference type="SAM" id="SignalP"/>
    </source>
</evidence>
<dbReference type="InterPro" id="IPR036942">
    <property type="entry name" value="Beta-barrel_TonB_sf"/>
</dbReference>
<name>A0ABR8KX03_9SPHN</name>
<evidence type="ECO:0000256" key="2">
    <source>
        <dbReference type="ARBA" id="ARBA00022448"/>
    </source>
</evidence>